<dbReference type="EMBL" id="QGKV02001507">
    <property type="protein sequence ID" value="KAF3533251.1"/>
    <property type="molecule type" value="Genomic_DNA"/>
</dbReference>
<name>A0ABQ7BMX0_BRACR</name>
<sequence length="92" mass="10239">MNRNPCITIVGEPVEVIFRVLRTLAVSRPEHDGPSDHGSGEEPRGKRPVGNGQGTFLGPAVNEYLDKEIQHPVHPERVSLILNNRKNPRHCT</sequence>
<evidence type="ECO:0000313" key="3">
    <source>
        <dbReference type="Proteomes" id="UP000266723"/>
    </source>
</evidence>
<evidence type="ECO:0000256" key="1">
    <source>
        <dbReference type="SAM" id="MobiDB-lite"/>
    </source>
</evidence>
<reference evidence="2 3" key="1">
    <citation type="journal article" date="2020" name="BMC Genomics">
        <title>Intraspecific diversification of the crop wild relative Brassica cretica Lam. using demographic model selection.</title>
        <authorList>
            <person name="Kioukis A."/>
            <person name="Michalopoulou V.A."/>
            <person name="Briers L."/>
            <person name="Pirintsos S."/>
            <person name="Studholme D.J."/>
            <person name="Pavlidis P."/>
            <person name="Sarris P.F."/>
        </authorList>
    </citation>
    <scope>NUCLEOTIDE SEQUENCE [LARGE SCALE GENOMIC DNA]</scope>
    <source>
        <strain evidence="3">cv. PFS-1207/04</strain>
    </source>
</reference>
<protein>
    <submittedName>
        <fullName evidence="2">Uncharacterized protein</fullName>
    </submittedName>
</protein>
<accession>A0ABQ7BMX0</accession>
<proteinExistence type="predicted"/>
<dbReference type="Proteomes" id="UP000266723">
    <property type="component" value="Unassembled WGS sequence"/>
</dbReference>
<feature type="compositionally biased region" description="Basic and acidic residues" evidence="1">
    <location>
        <begin position="28"/>
        <end position="45"/>
    </location>
</feature>
<gene>
    <name evidence="2" type="ORF">DY000_02037811</name>
</gene>
<feature type="region of interest" description="Disordered" evidence="1">
    <location>
        <begin position="26"/>
        <end position="58"/>
    </location>
</feature>
<keyword evidence="3" id="KW-1185">Reference proteome</keyword>
<comment type="caution">
    <text evidence="2">The sequence shown here is derived from an EMBL/GenBank/DDBJ whole genome shotgun (WGS) entry which is preliminary data.</text>
</comment>
<evidence type="ECO:0000313" key="2">
    <source>
        <dbReference type="EMBL" id="KAF3533251.1"/>
    </source>
</evidence>
<organism evidence="2 3">
    <name type="scientific">Brassica cretica</name>
    <name type="common">Mustard</name>
    <dbReference type="NCBI Taxonomy" id="69181"/>
    <lineage>
        <taxon>Eukaryota</taxon>
        <taxon>Viridiplantae</taxon>
        <taxon>Streptophyta</taxon>
        <taxon>Embryophyta</taxon>
        <taxon>Tracheophyta</taxon>
        <taxon>Spermatophyta</taxon>
        <taxon>Magnoliopsida</taxon>
        <taxon>eudicotyledons</taxon>
        <taxon>Gunneridae</taxon>
        <taxon>Pentapetalae</taxon>
        <taxon>rosids</taxon>
        <taxon>malvids</taxon>
        <taxon>Brassicales</taxon>
        <taxon>Brassicaceae</taxon>
        <taxon>Brassiceae</taxon>
        <taxon>Brassica</taxon>
    </lineage>
</organism>